<keyword evidence="4" id="KW-0288">FMN</keyword>
<dbReference type="GO" id="GO:0016491">
    <property type="term" value="F:oxidoreductase activity"/>
    <property type="evidence" value="ECO:0007669"/>
    <property type="project" value="InterPro"/>
</dbReference>
<comment type="cofactor">
    <cofactor evidence="2">
        <name>[4Fe-4S] cluster</name>
        <dbReference type="ChEBI" id="CHEBI:49883"/>
    </cofactor>
</comment>
<keyword evidence="3" id="KW-0285">Flavoprotein</keyword>
<dbReference type="Gene3D" id="3.40.50.360">
    <property type="match status" value="1"/>
</dbReference>
<evidence type="ECO:0000256" key="2">
    <source>
        <dbReference type="ARBA" id="ARBA00001966"/>
    </source>
</evidence>
<organism evidence="7 8">
    <name type="scientific">Methanolobus halotolerans</name>
    <dbReference type="NCBI Taxonomy" id="2052935"/>
    <lineage>
        <taxon>Archaea</taxon>
        <taxon>Methanobacteriati</taxon>
        <taxon>Methanobacteriota</taxon>
        <taxon>Stenosarchaea group</taxon>
        <taxon>Methanomicrobia</taxon>
        <taxon>Methanosarcinales</taxon>
        <taxon>Methanosarcinaceae</taxon>
        <taxon>Methanolobus</taxon>
    </lineage>
</organism>
<dbReference type="RefSeq" id="WP_135388697.1">
    <property type="nucleotide sequence ID" value="NZ_PGGK01000002.1"/>
</dbReference>
<evidence type="ECO:0000256" key="4">
    <source>
        <dbReference type="ARBA" id="ARBA00022643"/>
    </source>
</evidence>
<accession>A0A4E0PXW8</accession>
<dbReference type="Pfam" id="PF03358">
    <property type="entry name" value="FMN_red"/>
    <property type="match status" value="1"/>
</dbReference>
<keyword evidence="8" id="KW-1185">Reference proteome</keyword>
<gene>
    <name evidence="7" type="ORF">CUN85_02600</name>
</gene>
<dbReference type="InterPro" id="IPR051796">
    <property type="entry name" value="ISF_SsuE-like"/>
</dbReference>
<proteinExistence type="inferred from homology"/>
<evidence type="ECO:0000259" key="6">
    <source>
        <dbReference type="Pfam" id="PF03358"/>
    </source>
</evidence>
<name>A0A4E0PXW8_9EURY</name>
<reference evidence="7 8" key="1">
    <citation type="submission" date="2017-11" db="EMBL/GenBank/DDBJ databases">
        <title>Isolation and Characterization of Methanogenic Archaea from Saline Meromictic Lake at Siberia.</title>
        <authorList>
            <person name="Shen Y."/>
            <person name="Huang H.-H."/>
            <person name="Lai M.-C."/>
            <person name="Chen S.-C."/>
        </authorList>
    </citation>
    <scope>NUCLEOTIDE SEQUENCE [LARGE SCALE GENOMIC DNA]</scope>
    <source>
        <strain evidence="7 8">SY-01</strain>
    </source>
</reference>
<dbReference type="OrthoDB" id="9059at2157"/>
<sequence length="208" mass="22829">MSDDQGIRLLGISGSPRKKATDYIVNDALQYANDKFGAETEYFSASGKNMKFCIHCDYCVRTKKGCIHKDDLVELYDRMIWADAWIIGTPVYQGTLSAQTKTILDRCRAVVARDPKVFLNKVGAAAAVGGDRVGGQEPAIQDIHAFYIINEMIPVGGGSFGSNFGGTFWSRDKGAEGVAEDPEGIRSLHRTMKKLMETAQLLKNIQQG</sequence>
<comment type="caution">
    <text evidence="7">The sequence shown here is derived from an EMBL/GenBank/DDBJ whole genome shotgun (WGS) entry which is preliminary data.</text>
</comment>
<dbReference type="AlphaFoldDB" id="A0A4E0PXW8"/>
<comment type="similarity">
    <text evidence="5">Belongs to the SsuE family. Isf subfamily.</text>
</comment>
<protein>
    <submittedName>
        <fullName evidence="7">Fe-S cluster protein</fullName>
    </submittedName>
</protein>
<comment type="cofactor">
    <cofactor evidence="1">
        <name>FMN</name>
        <dbReference type="ChEBI" id="CHEBI:58210"/>
    </cofactor>
</comment>
<feature type="domain" description="NADPH-dependent FMN reductase-like" evidence="6">
    <location>
        <begin position="8"/>
        <end position="164"/>
    </location>
</feature>
<evidence type="ECO:0000256" key="3">
    <source>
        <dbReference type="ARBA" id="ARBA00022630"/>
    </source>
</evidence>
<dbReference type="PANTHER" id="PTHR43278:SF3">
    <property type="entry name" value="IRON-SULFUR FLAVOPROTEIN MJ0731"/>
    <property type="match status" value="1"/>
</dbReference>
<dbReference type="SUPFAM" id="SSF52218">
    <property type="entry name" value="Flavoproteins"/>
    <property type="match status" value="1"/>
</dbReference>
<dbReference type="InterPro" id="IPR029039">
    <property type="entry name" value="Flavoprotein-like_sf"/>
</dbReference>
<dbReference type="EMBL" id="PGGK01000002">
    <property type="protein sequence ID" value="TGC11058.1"/>
    <property type="molecule type" value="Genomic_DNA"/>
</dbReference>
<evidence type="ECO:0000256" key="5">
    <source>
        <dbReference type="ARBA" id="ARBA00038292"/>
    </source>
</evidence>
<dbReference type="InterPro" id="IPR005025">
    <property type="entry name" value="FMN_Rdtase-like_dom"/>
</dbReference>
<dbReference type="Proteomes" id="UP000297295">
    <property type="component" value="Unassembled WGS sequence"/>
</dbReference>
<evidence type="ECO:0000256" key="1">
    <source>
        <dbReference type="ARBA" id="ARBA00001917"/>
    </source>
</evidence>
<evidence type="ECO:0000313" key="7">
    <source>
        <dbReference type="EMBL" id="TGC11058.1"/>
    </source>
</evidence>
<dbReference type="PANTHER" id="PTHR43278">
    <property type="entry name" value="NAD(P)H-DEPENDENT FMN-CONTAINING OXIDOREDUCTASE YWQN-RELATED"/>
    <property type="match status" value="1"/>
</dbReference>
<evidence type="ECO:0000313" key="8">
    <source>
        <dbReference type="Proteomes" id="UP000297295"/>
    </source>
</evidence>